<evidence type="ECO:0000313" key="2">
    <source>
        <dbReference type="Proteomes" id="UP000018208"/>
    </source>
</evidence>
<gene>
    <name evidence="1" type="ORF">SS50377_22519</name>
</gene>
<evidence type="ECO:0000313" key="1">
    <source>
        <dbReference type="EMBL" id="KAH0574904.1"/>
    </source>
</evidence>
<protein>
    <submittedName>
        <fullName evidence="1">Uncharacterized protein</fullName>
    </submittedName>
</protein>
<reference evidence="1 2" key="1">
    <citation type="journal article" date="2014" name="PLoS Genet.">
        <title>The Genome of Spironucleus salmonicida Highlights a Fish Pathogen Adapted to Fluctuating Environments.</title>
        <authorList>
            <person name="Xu F."/>
            <person name="Jerlstrom-Hultqvist J."/>
            <person name="Einarsson E."/>
            <person name="Astvaldsson A."/>
            <person name="Svard S.G."/>
            <person name="Andersson J.O."/>
        </authorList>
    </citation>
    <scope>NUCLEOTIDE SEQUENCE [LARGE SCALE GENOMIC DNA]</scope>
    <source>
        <strain evidence="1 2">ATCC 50377</strain>
    </source>
</reference>
<comment type="caution">
    <text evidence="1">The sequence shown here is derived from an EMBL/GenBank/DDBJ whole genome shotgun (WGS) entry which is preliminary data.</text>
</comment>
<sequence length="189" mass="21680">MSHILFMAQLRNFFDLPESIQVFYFTFTHEIVSLQRKIDINLLLILNIVINAQFTAELITYHQIMTFIGPLTNISGLARQQSSAQTNQAPRTCHPPYFQIAQKSPKFTHQKSLLQRFLDGAVFVGILPQNRKIRPPISMLFTCAHTRPFAQSPALPRRLLAVQIQEGKILFLGICMMPLQVMKGQRRCL</sequence>
<accession>A0A9P8LUM5</accession>
<dbReference type="EMBL" id="AUWU02000003">
    <property type="protein sequence ID" value="KAH0574904.1"/>
    <property type="molecule type" value="Genomic_DNA"/>
</dbReference>
<dbReference type="AlphaFoldDB" id="A0A9P8LUM5"/>
<dbReference type="GeneID" id="94296542"/>
<name>A0A9P8LUM5_9EUKA</name>
<organism evidence="1 2">
    <name type="scientific">Spironucleus salmonicida</name>
    <dbReference type="NCBI Taxonomy" id="348837"/>
    <lineage>
        <taxon>Eukaryota</taxon>
        <taxon>Metamonada</taxon>
        <taxon>Diplomonadida</taxon>
        <taxon>Hexamitidae</taxon>
        <taxon>Hexamitinae</taxon>
        <taxon>Spironucleus</taxon>
    </lineage>
</organism>
<proteinExistence type="predicted"/>
<keyword evidence="2" id="KW-1185">Reference proteome</keyword>
<dbReference type="RefSeq" id="XP_067765677.1">
    <property type="nucleotide sequence ID" value="XM_067906409.1"/>
</dbReference>
<dbReference type="KEGG" id="ssao:94296542"/>
<dbReference type="Proteomes" id="UP000018208">
    <property type="component" value="Unassembled WGS sequence"/>
</dbReference>